<dbReference type="InterPro" id="IPR036582">
    <property type="entry name" value="Mao_N_sf"/>
</dbReference>
<dbReference type="RefSeq" id="WP_106004550.1">
    <property type="nucleotide sequence ID" value="NZ_CP136419.1"/>
</dbReference>
<dbReference type="Pfam" id="PF11741">
    <property type="entry name" value="AMIN"/>
    <property type="match status" value="1"/>
</dbReference>
<dbReference type="PROSITE" id="PS51781">
    <property type="entry name" value="SH3B"/>
    <property type="match status" value="1"/>
</dbReference>
<dbReference type="SUPFAM" id="SSF55383">
    <property type="entry name" value="Copper amine oxidase, domain N"/>
    <property type="match status" value="1"/>
</dbReference>
<dbReference type="GO" id="GO:0071555">
    <property type="term" value="P:cell wall organization"/>
    <property type="evidence" value="ECO:0007669"/>
    <property type="project" value="UniProtKB-KW"/>
</dbReference>
<dbReference type="Gene3D" id="3.40.630.40">
    <property type="entry name" value="Zn-dependent exopeptidases"/>
    <property type="match status" value="1"/>
</dbReference>
<feature type="domain" description="SH3b" evidence="4">
    <location>
        <begin position="153"/>
        <end position="218"/>
    </location>
</feature>
<dbReference type="Pfam" id="PF08239">
    <property type="entry name" value="SH3_3"/>
    <property type="match status" value="2"/>
</dbReference>
<dbReference type="Pfam" id="PF01520">
    <property type="entry name" value="Amidase_3"/>
    <property type="match status" value="1"/>
</dbReference>
<dbReference type="InterPro" id="IPR036028">
    <property type="entry name" value="SH3-like_dom_sf"/>
</dbReference>
<dbReference type="EMBL" id="PVXM01000006">
    <property type="protein sequence ID" value="PRR75026.1"/>
    <property type="molecule type" value="Genomic_DNA"/>
</dbReference>
<keyword evidence="1 5" id="KW-0378">Hydrolase</keyword>
<keyword evidence="6" id="KW-1185">Reference proteome</keyword>
<evidence type="ECO:0000313" key="6">
    <source>
        <dbReference type="Proteomes" id="UP000238415"/>
    </source>
</evidence>
<dbReference type="PANTHER" id="PTHR30404:SF0">
    <property type="entry name" value="N-ACETYLMURAMOYL-L-ALANINE AMIDASE AMIC"/>
    <property type="match status" value="1"/>
</dbReference>
<dbReference type="AlphaFoldDB" id="A0A2T0AWE8"/>
<evidence type="ECO:0000313" key="5">
    <source>
        <dbReference type="EMBL" id="PRR75026.1"/>
    </source>
</evidence>
<dbReference type="InterPro" id="IPR003646">
    <property type="entry name" value="SH3-like_bac-type"/>
</dbReference>
<dbReference type="GO" id="GO:0008745">
    <property type="term" value="F:N-acetylmuramoyl-L-alanine amidase activity"/>
    <property type="evidence" value="ECO:0007669"/>
    <property type="project" value="UniProtKB-EC"/>
</dbReference>
<dbReference type="Pfam" id="PF07833">
    <property type="entry name" value="Cu_amine_oxidN1"/>
    <property type="match status" value="1"/>
</dbReference>
<gene>
    <name evidence="5" type="primary">amiC</name>
    <name evidence="5" type="ORF">MOHU_05330</name>
</gene>
<feature type="compositionally biased region" description="Basic and acidic residues" evidence="3">
    <location>
        <begin position="234"/>
        <end position="247"/>
    </location>
</feature>
<comment type="caution">
    <text evidence="5">The sequence shown here is derived from an EMBL/GenBank/DDBJ whole genome shotgun (WGS) entry which is preliminary data.</text>
</comment>
<evidence type="ECO:0000256" key="3">
    <source>
        <dbReference type="SAM" id="MobiDB-lite"/>
    </source>
</evidence>
<dbReference type="CDD" id="cd02696">
    <property type="entry name" value="MurNAc-LAA"/>
    <property type="match status" value="1"/>
</dbReference>
<feature type="region of interest" description="Disordered" evidence="3">
    <location>
        <begin position="216"/>
        <end position="257"/>
    </location>
</feature>
<proteinExistence type="predicted"/>
<accession>A0A2T0AWE8</accession>
<reference evidence="5 6" key="1">
    <citation type="submission" date="2018-03" db="EMBL/GenBank/DDBJ databases">
        <title>Genome sequence of Moorella humiferrea DSM 23265.</title>
        <authorList>
            <person name="Poehlein A."/>
            <person name="Daniel R."/>
        </authorList>
    </citation>
    <scope>NUCLEOTIDE SEQUENCE [LARGE SCALE GENOMIC DNA]</scope>
    <source>
        <strain evidence="5 6">DSM 23265</strain>
    </source>
</reference>
<dbReference type="InterPro" id="IPR021731">
    <property type="entry name" value="AMIN_dom"/>
</dbReference>
<evidence type="ECO:0000256" key="2">
    <source>
        <dbReference type="ARBA" id="ARBA00023316"/>
    </source>
</evidence>
<dbReference type="GO" id="GO:0009253">
    <property type="term" value="P:peptidoglycan catabolic process"/>
    <property type="evidence" value="ECO:0007669"/>
    <property type="project" value="InterPro"/>
</dbReference>
<dbReference type="Gene3D" id="3.30.457.10">
    <property type="entry name" value="Copper amine oxidase-like, N-terminal domain"/>
    <property type="match status" value="1"/>
</dbReference>
<sequence length="633" mass="68260">MIRKKLKSRWAFLLMLMFFYILAWGLKTLPAAADPGIALFLNGVQVKPAVPPYIDANGRTMVPLRFIMEYMGARVDWLEKERGIVVTRGSITLKMWIDSRQAYVNGQSLTLDTTPVLKGDTTMVPVRFVSQAFGGRVEWEEATQSVKITLGGSAGSQVRLTGSYVNIRSGPGLNYSIITTLPRDTVLSFLGEASGWYKVQLKDGRQGWVSASYAQLVGGPSDNGGPSAGGPSEGDTKPPAEDNRPPDGDQQTDGQPLGLAVIGSRPVAVLAGPSPVEKQVGTAAAGSRLPIWEQKGDWWQVEMDDGRRGWLARALATFAPYEPSEKEPNDSQDNLQITGVTVTTVGEAFKVTVKATGAFTFKTSRWDNRLIVDVPGAVLAVSSGQTTVEVNRPPLLRVRLGQYTKDTVRIVFDLNSSVRLRSQPAADQKGMIFLLEKSSLKGSKIVIDPGHGTDPEGRDPGAIGPTGVQEKDVNLAMAQKLAALLKQAGANVYLTRSDEICPYTLSGRAYYANDIGADLFISIHSNASLSPEASGTSTYFYAPEGTALGQQREERLRLATAIQNALVAVLGTKDLGVREANFAVLRNTDMPSVLVETAFISNPTEEQLLNNPTFQAKVAEGIFNGLSAYFAGQ</sequence>
<dbReference type="GO" id="GO:0030288">
    <property type="term" value="C:outer membrane-bounded periplasmic space"/>
    <property type="evidence" value="ECO:0007669"/>
    <property type="project" value="TreeGrafter"/>
</dbReference>
<protein>
    <submittedName>
        <fullName evidence="5">N-acetylmuramoyl-L-alanine amidase AmiC</fullName>
        <ecNumber evidence="5">3.5.1.28</ecNumber>
    </submittedName>
</protein>
<dbReference type="PANTHER" id="PTHR30404">
    <property type="entry name" value="N-ACETYLMURAMOYL-L-ALANINE AMIDASE"/>
    <property type="match status" value="1"/>
</dbReference>
<evidence type="ECO:0000259" key="4">
    <source>
        <dbReference type="PROSITE" id="PS51781"/>
    </source>
</evidence>
<evidence type="ECO:0000256" key="1">
    <source>
        <dbReference type="ARBA" id="ARBA00022801"/>
    </source>
</evidence>
<organism evidence="5 6">
    <name type="scientific">Neomoorella humiferrea</name>
    <dbReference type="NCBI Taxonomy" id="676965"/>
    <lineage>
        <taxon>Bacteria</taxon>
        <taxon>Bacillati</taxon>
        <taxon>Bacillota</taxon>
        <taxon>Clostridia</taxon>
        <taxon>Neomoorellales</taxon>
        <taxon>Neomoorellaceae</taxon>
        <taxon>Neomoorella</taxon>
    </lineage>
</organism>
<dbReference type="SMART" id="SM00287">
    <property type="entry name" value="SH3b"/>
    <property type="match status" value="2"/>
</dbReference>
<dbReference type="InterPro" id="IPR050695">
    <property type="entry name" value="N-acetylmuramoyl_amidase_3"/>
</dbReference>
<name>A0A2T0AWE8_9FIRM</name>
<dbReference type="Gene3D" id="2.30.30.40">
    <property type="entry name" value="SH3 Domains"/>
    <property type="match status" value="2"/>
</dbReference>
<dbReference type="SMART" id="SM00646">
    <property type="entry name" value="Ami_3"/>
    <property type="match status" value="1"/>
</dbReference>
<dbReference type="OrthoDB" id="9813450at2"/>
<dbReference type="SUPFAM" id="SSF53187">
    <property type="entry name" value="Zn-dependent exopeptidases"/>
    <property type="match status" value="1"/>
</dbReference>
<dbReference type="EC" id="3.5.1.28" evidence="5"/>
<dbReference type="SUPFAM" id="SSF50044">
    <property type="entry name" value="SH3-domain"/>
    <property type="match status" value="1"/>
</dbReference>
<keyword evidence="2" id="KW-0961">Cell wall biogenesis/degradation</keyword>
<dbReference type="InterPro" id="IPR012854">
    <property type="entry name" value="Cu_amine_oxidase-like_N"/>
</dbReference>
<dbReference type="Gene3D" id="2.60.40.3500">
    <property type="match status" value="1"/>
</dbReference>
<dbReference type="InterPro" id="IPR002508">
    <property type="entry name" value="MurNAc-LAA_cat"/>
</dbReference>
<dbReference type="Proteomes" id="UP000238415">
    <property type="component" value="Unassembled WGS sequence"/>
</dbReference>